<evidence type="ECO:0000259" key="7">
    <source>
        <dbReference type="PROSITE" id="PS50164"/>
    </source>
</evidence>
<dbReference type="Pfam" id="PF01541">
    <property type="entry name" value="GIY-YIG"/>
    <property type="match status" value="1"/>
</dbReference>
<dbReference type="AlphaFoldDB" id="A0A0G0JHS5"/>
<dbReference type="SUPFAM" id="SSF47781">
    <property type="entry name" value="RuvA domain 2-like"/>
    <property type="match status" value="1"/>
</dbReference>
<evidence type="ECO:0000256" key="2">
    <source>
        <dbReference type="ARBA" id="ARBA00022763"/>
    </source>
</evidence>
<evidence type="ECO:0000256" key="3">
    <source>
        <dbReference type="ARBA" id="ARBA00022769"/>
    </source>
</evidence>
<keyword evidence="5" id="KW-0234">DNA repair</keyword>
<dbReference type="InterPro" id="IPR000305">
    <property type="entry name" value="GIY-YIG_endonuc"/>
</dbReference>
<gene>
    <name evidence="9" type="ORF">US52_C0001G0002</name>
</gene>
<dbReference type="Gene3D" id="3.30.420.340">
    <property type="entry name" value="UvrC, RNAse H endonuclease domain"/>
    <property type="match status" value="1"/>
</dbReference>
<dbReference type="Proteomes" id="UP000034852">
    <property type="component" value="Unassembled WGS sequence"/>
</dbReference>
<name>A0A0G0JHS5_9BACT</name>
<evidence type="ECO:0000313" key="10">
    <source>
        <dbReference type="Proteomes" id="UP000034852"/>
    </source>
</evidence>
<dbReference type="GO" id="GO:0006289">
    <property type="term" value="P:nucleotide-excision repair"/>
    <property type="evidence" value="ECO:0007669"/>
    <property type="project" value="InterPro"/>
</dbReference>
<dbReference type="GO" id="GO:0009381">
    <property type="term" value="F:excinuclease ABC activity"/>
    <property type="evidence" value="ECO:0007669"/>
    <property type="project" value="InterPro"/>
</dbReference>
<dbReference type="PANTHER" id="PTHR30562:SF1">
    <property type="entry name" value="UVRABC SYSTEM PROTEIN C"/>
    <property type="match status" value="1"/>
</dbReference>
<keyword evidence="2" id="KW-0227">DNA damage</keyword>
<protein>
    <submittedName>
        <fullName evidence="9">Excinuclease ABC subunit C</fullName>
    </submittedName>
</protein>
<proteinExistence type="predicted"/>
<dbReference type="PROSITE" id="PS50164">
    <property type="entry name" value="GIY_YIG"/>
    <property type="match status" value="1"/>
</dbReference>
<dbReference type="CDD" id="cd10434">
    <property type="entry name" value="GIY-YIG_UvrC_Cho"/>
    <property type="match status" value="1"/>
</dbReference>
<dbReference type="InterPro" id="IPR001943">
    <property type="entry name" value="UVR_dom"/>
</dbReference>
<organism evidence="9 10">
    <name type="scientific">candidate division WS6 bacterium GW2011_GWA2_37_6</name>
    <dbReference type="NCBI Taxonomy" id="1619087"/>
    <lineage>
        <taxon>Bacteria</taxon>
        <taxon>Candidatus Dojkabacteria</taxon>
    </lineage>
</organism>
<dbReference type="InterPro" id="IPR038476">
    <property type="entry name" value="UvrC_RNase_H_dom_sf"/>
</dbReference>
<dbReference type="SMART" id="SM00465">
    <property type="entry name" value="GIYc"/>
    <property type="match status" value="1"/>
</dbReference>
<keyword evidence="4" id="KW-0267">Excision nuclease</keyword>
<keyword evidence="1" id="KW-0963">Cytoplasm</keyword>
<sequence>MIQITSDRKFLKEIPFGPGCYIYKSSDAKVLYVGKAVNLRSRVSSYFTRKEDLEPKIRIMLELAENIEIIEVDSEIEALILETNLIKKYRPKYNRMMKDDKNYIWVMFDNKSDFPKPQIVREKNLKNAVYFGPYPKIFPASKVLRRLRRLFPYCNKNFKTKYIEEDGRKTLIGAEVRPCLDYHIGLCSGVCAGLVSRNVHRKNIDNVKRFFRGQKHEIYNELSESMVKLSKEKKFEEAAKTRDILSDLDYVTQRIKIDTGVDESVLREKMKSINLRSIEELKARLKIRNKKSANFKIECYDISNIQGTNATASMVVFIGGKAKRDYYRKFKIKVKSTPDDFLMMQEVLGRRLKHSKTNRGNKKKIIDQSFKVLPDLIIVDGGKGQLSSAWDVLNKLKMTDKLPIVGLAKREEEIFRLKIEGGEKVFKKIILPRRSDPLYLVQRIRDEAHRFAIGYHRKLRSKAGSRSLLDDVPGIGKLTKKRLIRAFGSLENIKKAGEKELQTVVRNKRTVRAIRKLV</sequence>
<feature type="domain" description="UVR" evidence="6">
    <location>
        <begin position="216"/>
        <end position="251"/>
    </location>
</feature>
<dbReference type="GO" id="GO:0009380">
    <property type="term" value="C:excinuclease repair complex"/>
    <property type="evidence" value="ECO:0007669"/>
    <property type="project" value="TreeGrafter"/>
</dbReference>
<reference evidence="9 10" key="1">
    <citation type="journal article" date="2015" name="Nature">
        <title>rRNA introns, odd ribosomes, and small enigmatic genomes across a large radiation of phyla.</title>
        <authorList>
            <person name="Brown C.T."/>
            <person name="Hug L.A."/>
            <person name="Thomas B.C."/>
            <person name="Sharon I."/>
            <person name="Castelle C.J."/>
            <person name="Singh A."/>
            <person name="Wilkins M.J."/>
            <person name="Williams K.H."/>
            <person name="Banfield J.F."/>
        </authorList>
    </citation>
    <scope>NUCLEOTIDE SEQUENCE [LARGE SCALE GENOMIC DNA]</scope>
</reference>
<dbReference type="PANTHER" id="PTHR30562">
    <property type="entry name" value="UVRC/OXIDOREDUCTASE"/>
    <property type="match status" value="1"/>
</dbReference>
<dbReference type="PATRIC" id="fig|1619087.5.peg.3"/>
<dbReference type="InterPro" id="IPR035901">
    <property type="entry name" value="GIY-YIG_endonuc_sf"/>
</dbReference>
<dbReference type="InterPro" id="IPR001162">
    <property type="entry name" value="UvrC_RNase_H_dom"/>
</dbReference>
<evidence type="ECO:0000259" key="8">
    <source>
        <dbReference type="PROSITE" id="PS50165"/>
    </source>
</evidence>
<dbReference type="SUPFAM" id="SSF46600">
    <property type="entry name" value="C-terminal UvrC-binding domain of UvrB"/>
    <property type="match status" value="1"/>
</dbReference>
<evidence type="ECO:0000259" key="6">
    <source>
        <dbReference type="PROSITE" id="PS50151"/>
    </source>
</evidence>
<feature type="domain" description="GIY-YIG" evidence="7">
    <location>
        <begin position="16"/>
        <end position="95"/>
    </location>
</feature>
<dbReference type="FunFam" id="3.40.1440.10:FF:000001">
    <property type="entry name" value="UvrABC system protein C"/>
    <property type="match status" value="1"/>
</dbReference>
<evidence type="ECO:0000256" key="5">
    <source>
        <dbReference type="ARBA" id="ARBA00023204"/>
    </source>
</evidence>
<dbReference type="Pfam" id="PF08459">
    <property type="entry name" value="UvrC_RNaseH_dom"/>
    <property type="match status" value="1"/>
</dbReference>
<dbReference type="SUPFAM" id="SSF82771">
    <property type="entry name" value="GIY-YIG endonuclease"/>
    <property type="match status" value="1"/>
</dbReference>
<evidence type="ECO:0000256" key="1">
    <source>
        <dbReference type="ARBA" id="ARBA00022490"/>
    </source>
</evidence>
<keyword evidence="3" id="KW-0228">DNA excision</keyword>
<dbReference type="InterPro" id="IPR050066">
    <property type="entry name" value="UvrABC_protein_C"/>
</dbReference>
<feature type="domain" description="UvrC family homology region profile" evidence="8">
    <location>
        <begin position="276"/>
        <end position="393"/>
    </location>
</feature>
<dbReference type="Gene3D" id="3.40.1440.10">
    <property type="entry name" value="GIY-YIG endonuclease"/>
    <property type="match status" value="1"/>
</dbReference>
<dbReference type="EMBL" id="LBTH01000001">
    <property type="protein sequence ID" value="KKQ36334.1"/>
    <property type="molecule type" value="Genomic_DNA"/>
</dbReference>
<evidence type="ECO:0000313" key="9">
    <source>
        <dbReference type="EMBL" id="KKQ36334.1"/>
    </source>
</evidence>
<dbReference type="Gene3D" id="1.10.150.20">
    <property type="entry name" value="5' to 3' exonuclease, C-terminal subdomain"/>
    <property type="match status" value="1"/>
</dbReference>
<accession>A0A0G0JHS5</accession>
<dbReference type="InterPro" id="IPR047296">
    <property type="entry name" value="GIY-YIG_UvrC_Cho"/>
</dbReference>
<dbReference type="PROSITE" id="PS50151">
    <property type="entry name" value="UVR"/>
    <property type="match status" value="1"/>
</dbReference>
<comment type="caution">
    <text evidence="9">The sequence shown here is derived from an EMBL/GenBank/DDBJ whole genome shotgun (WGS) entry which is preliminary data.</text>
</comment>
<dbReference type="InterPro" id="IPR036876">
    <property type="entry name" value="UVR_dom_sf"/>
</dbReference>
<dbReference type="InterPro" id="IPR010994">
    <property type="entry name" value="RuvA_2-like"/>
</dbReference>
<dbReference type="PROSITE" id="PS50165">
    <property type="entry name" value="UVRC"/>
    <property type="match status" value="1"/>
</dbReference>
<evidence type="ECO:0000256" key="4">
    <source>
        <dbReference type="ARBA" id="ARBA00022881"/>
    </source>
</evidence>